<dbReference type="Pfam" id="PF04366">
    <property type="entry name" value="Ysc84"/>
    <property type="match status" value="1"/>
</dbReference>
<dbReference type="EMBL" id="JAEHOD010000043">
    <property type="protein sequence ID" value="KAG2438385.1"/>
    <property type="molecule type" value="Genomic_DNA"/>
</dbReference>
<feature type="domain" description="Ysc84 actin-binding" evidence="1">
    <location>
        <begin position="86"/>
        <end position="218"/>
    </location>
</feature>
<sequence length="261" mass="27618">MKLDKVLEDAVKSVGAVQDSVKAGRVHAPPVAVANDLKGFLVLHSVKGAALLGFERGYGLGFSVMEWLPDGSPKLSAPLIIKVSKLAVGMAIGYNEVFSVALLRDLSALESVAEGSETIMGKDFDLTGMSKPLTEGNVQGTNVQGTNVHKTSMTAYVDEGKSAKAHVLSVSDSMMLCDLSLYGGSMTVDKDLMSEAYGGVYGTNRDVLKGRVETPSSLHAAVGGITAGLRSIVRKSIEAHEHLNPKLEKAKEVAKDLINYK</sequence>
<dbReference type="PANTHER" id="PTHR15629">
    <property type="entry name" value="SH3YL1 PROTEIN"/>
    <property type="match status" value="1"/>
</dbReference>
<reference evidence="2" key="1">
    <citation type="journal article" date="2020" name="bioRxiv">
        <title>Comparative genomics of Chlamydomonas.</title>
        <authorList>
            <person name="Craig R.J."/>
            <person name="Hasan A.R."/>
            <person name="Ness R.W."/>
            <person name="Keightley P.D."/>
        </authorList>
    </citation>
    <scope>NUCLEOTIDE SEQUENCE</scope>
    <source>
        <strain evidence="2">CCAP 11/173</strain>
    </source>
</reference>
<dbReference type="OrthoDB" id="524060at2759"/>
<dbReference type="AlphaFoldDB" id="A0A835W3W6"/>
<evidence type="ECO:0000259" key="1">
    <source>
        <dbReference type="Pfam" id="PF04366"/>
    </source>
</evidence>
<dbReference type="PANTHER" id="PTHR15629:SF2">
    <property type="entry name" value="SH3 DOMAIN-CONTAINING YSC84-LIKE PROTEIN 1"/>
    <property type="match status" value="1"/>
</dbReference>
<gene>
    <name evidence="2" type="ORF">HYH02_010840</name>
</gene>
<dbReference type="InterPro" id="IPR007461">
    <property type="entry name" value="Ysc84_actin-binding"/>
</dbReference>
<dbReference type="Proteomes" id="UP000613740">
    <property type="component" value="Unassembled WGS sequence"/>
</dbReference>
<dbReference type="GO" id="GO:0035091">
    <property type="term" value="F:phosphatidylinositol binding"/>
    <property type="evidence" value="ECO:0007669"/>
    <property type="project" value="TreeGrafter"/>
</dbReference>
<organism evidence="2 3">
    <name type="scientific">Chlamydomonas schloesseri</name>
    <dbReference type="NCBI Taxonomy" id="2026947"/>
    <lineage>
        <taxon>Eukaryota</taxon>
        <taxon>Viridiplantae</taxon>
        <taxon>Chlorophyta</taxon>
        <taxon>core chlorophytes</taxon>
        <taxon>Chlorophyceae</taxon>
        <taxon>CS clade</taxon>
        <taxon>Chlamydomonadales</taxon>
        <taxon>Chlamydomonadaceae</taxon>
        <taxon>Chlamydomonas</taxon>
    </lineage>
</organism>
<accession>A0A835W3W6</accession>
<name>A0A835W3W6_9CHLO</name>
<keyword evidence="3" id="KW-1185">Reference proteome</keyword>
<proteinExistence type="predicted"/>
<dbReference type="InterPro" id="IPR051702">
    <property type="entry name" value="SH3_domain_YSC84-like"/>
</dbReference>
<evidence type="ECO:0000313" key="3">
    <source>
        <dbReference type="Proteomes" id="UP000613740"/>
    </source>
</evidence>
<comment type="caution">
    <text evidence="2">The sequence shown here is derived from an EMBL/GenBank/DDBJ whole genome shotgun (WGS) entry which is preliminary data.</text>
</comment>
<protein>
    <recommendedName>
        <fullName evidence="1">Ysc84 actin-binding domain-containing protein</fullName>
    </recommendedName>
</protein>
<evidence type="ECO:0000313" key="2">
    <source>
        <dbReference type="EMBL" id="KAG2438385.1"/>
    </source>
</evidence>